<sequence>MIINLLRFRFRDEVSEAERADALAAISRTASLDAVAFSVIGRDLGDPAAGFTHAYLVAIPGLEALERYFDAPVHRAGDFQFIPLVAKLSRSGFTSDDDPDLGEKIMALWRRKMSADPGWLALFDLVPELSLTG</sequence>
<dbReference type="SUPFAM" id="SSF54909">
    <property type="entry name" value="Dimeric alpha+beta barrel"/>
    <property type="match status" value="1"/>
</dbReference>
<proteinExistence type="predicted"/>
<evidence type="ECO:0000259" key="1">
    <source>
        <dbReference type="PROSITE" id="PS51502"/>
    </source>
</evidence>
<dbReference type="AlphaFoldDB" id="A0A017T3L0"/>
<dbReference type="OrthoDB" id="5518399at2"/>
<organism evidence="2 3">
    <name type="scientific">Chondromyces apiculatus DSM 436</name>
    <dbReference type="NCBI Taxonomy" id="1192034"/>
    <lineage>
        <taxon>Bacteria</taxon>
        <taxon>Pseudomonadati</taxon>
        <taxon>Myxococcota</taxon>
        <taxon>Polyangia</taxon>
        <taxon>Polyangiales</taxon>
        <taxon>Polyangiaceae</taxon>
        <taxon>Chondromyces</taxon>
    </lineage>
</organism>
<evidence type="ECO:0000313" key="2">
    <source>
        <dbReference type="EMBL" id="EYF03838.1"/>
    </source>
</evidence>
<keyword evidence="3" id="KW-1185">Reference proteome</keyword>
<dbReference type="InterPro" id="IPR013097">
    <property type="entry name" value="Dabb"/>
</dbReference>
<feature type="domain" description="Stress-response A/B barrel" evidence="1">
    <location>
        <begin position="2"/>
        <end position="93"/>
    </location>
</feature>
<dbReference type="eggNOG" id="ENOG5033VWE">
    <property type="taxonomic scope" value="Bacteria"/>
</dbReference>
<dbReference type="EMBL" id="ASRX01000041">
    <property type="protein sequence ID" value="EYF03838.1"/>
    <property type="molecule type" value="Genomic_DNA"/>
</dbReference>
<evidence type="ECO:0000313" key="3">
    <source>
        <dbReference type="Proteomes" id="UP000019678"/>
    </source>
</evidence>
<protein>
    <recommendedName>
        <fullName evidence="1">Stress-response A/B barrel domain-containing protein</fullName>
    </recommendedName>
</protein>
<comment type="caution">
    <text evidence="2">The sequence shown here is derived from an EMBL/GenBank/DDBJ whole genome shotgun (WGS) entry which is preliminary data.</text>
</comment>
<dbReference type="SMART" id="SM00886">
    <property type="entry name" value="Dabb"/>
    <property type="match status" value="1"/>
</dbReference>
<dbReference type="InterPro" id="IPR011008">
    <property type="entry name" value="Dimeric_a/b-barrel"/>
</dbReference>
<name>A0A017T3L0_9BACT</name>
<accession>A0A017T3L0</accession>
<reference evidence="2 3" key="1">
    <citation type="submission" date="2013-05" db="EMBL/GenBank/DDBJ databases">
        <title>Genome assembly of Chondromyces apiculatus DSM 436.</title>
        <authorList>
            <person name="Sharma G."/>
            <person name="Khatri I."/>
            <person name="Kaur C."/>
            <person name="Mayilraj S."/>
            <person name="Subramanian S."/>
        </authorList>
    </citation>
    <scope>NUCLEOTIDE SEQUENCE [LARGE SCALE GENOMIC DNA]</scope>
    <source>
        <strain evidence="2 3">DSM 436</strain>
    </source>
</reference>
<dbReference type="PROSITE" id="PS51502">
    <property type="entry name" value="S_R_A_B_BARREL"/>
    <property type="match status" value="1"/>
</dbReference>
<dbReference type="Proteomes" id="UP000019678">
    <property type="component" value="Unassembled WGS sequence"/>
</dbReference>
<gene>
    <name evidence="2" type="ORF">CAP_5102</name>
</gene>
<dbReference type="RefSeq" id="WP_044245160.1">
    <property type="nucleotide sequence ID" value="NZ_ASRX01000041.1"/>
</dbReference>
<dbReference type="Gene3D" id="3.30.70.100">
    <property type="match status" value="1"/>
</dbReference>
<dbReference type="STRING" id="1192034.CAP_5102"/>